<organism evidence="2 3">
    <name type="scientific">Apatococcus fuscideae</name>
    <dbReference type="NCBI Taxonomy" id="2026836"/>
    <lineage>
        <taxon>Eukaryota</taxon>
        <taxon>Viridiplantae</taxon>
        <taxon>Chlorophyta</taxon>
        <taxon>core chlorophytes</taxon>
        <taxon>Trebouxiophyceae</taxon>
        <taxon>Chlorellales</taxon>
        <taxon>Chlorellaceae</taxon>
        <taxon>Apatococcus</taxon>
    </lineage>
</organism>
<gene>
    <name evidence="2" type="ORF">WJX84_007711</name>
</gene>
<proteinExistence type="predicted"/>
<dbReference type="Pfam" id="PF13369">
    <property type="entry name" value="Transglut_core2"/>
    <property type="match status" value="1"/>
</dbReference>
<name>A0AAW1T0M3_9CHLO</name>
<dbReference type="Gene3D" id="1.20.1280.50">
    <property type="match status" value="1"/>
</dbReference>
<dbReference type="InterPro" id="IPR032698">
    <property type="entry name" value="SirB1_N"/>
</dbReference>
<dbReference type="SMART" id="SM00256">
    <property type="entry name" value="FBOX"/>
    <property type="match status" value="1"/>
</dbReference>
<sequence length="377" mass="41937">MVLFRSKAVQQPPPIPRPSFFEEAQHAATHPDIRTEGAYSRTINDLPMPTLEKVFEFLTASDLARCATCCRAWRASASWSPHWSRLCQARWELWSVGDWHSQAFEHTYWPAAWRDRLQKDRTCLALVEEMVWPQKYHATVQKVAALGSDVLECLQKQAHMPGALQEGRRCWAARAASRVQTQWCMEQMREAPEVMQLPEFRNQIELGALLVAQVHAPFADLTPIPRFLDALGEELRRRMADEGVSGGLPAVRMLSQFLFGRPAPGTPANGATLSLSALSGSTLEAALKLPAPGYGMGLQGDSDGYYSPENSLLQHVLTAGKGIPISLAIIHAAVGRRAGLDISCVNMPRHFMNRYGDYGDPDERFIDAFDGGKLLTR</sequence>
<dbReference type="PANTHER" id="PTHR31350:SF31">
    <property type="entry name" value="F-BOX DOMAIN-CONTAINING PROTEIN"/>
    <property type="match status" value="1"/>
</dbReference>
<dbReference type="Proteomes" id="UP001485043">
    <property type="component" value="Unassembled WGS sequence"/>
</dbReference>
<dbReference type="AlphaFoldDB" id="A0AAW1T0M3"/>
<feature type="domain" description="F-box" evidence="1">
    <location>
        <begin position="40"/>
        <end position="86"/>
    </location>
</feature>
<protein>
    <recommendedName>
        <fullName evidence="1">F-box domain-containing protein</fullName>
    </recommendedName>
</protein>
<reference evidence="2 3" key="1">
    <citation type="journal article" date="2024" name="Nat. Commun.">
        <title>Phylogenomics reveals the evolutionary origins of lichenization in chlorophyte algae.</title>
        <authorList>
            <person name="Puginier C."/>
            <person name="Libourel C."/>
            <person name="Otte J."/>
            <person name="Skaloud P."/>
            <person name="Haon M."/>
            <person name="Grisel S."/>
            <person name="Petersen M."/>
            <person name="Berrin J.G."/>
            <person name="Delaux P.M."/>
            <person name="Dal Grande F."/>
            <person name="Keller J."/>
        </authorList>
    </citation>
    <scope>NUCLEOTIDE SEQUENCE [LARGE SCALE GENOMIC DNA]</scope>
    <source>
        <strain evidence="2 3">SAG 2523</strain>
    </source>
</reference>
<dbReference type="InterPro" id="IPR036047">
    <property type="entry name" value="F-box-like_dom_sf"/>
</dbReference>
<evidence type="ECO:0000259" key="1">
    <source>
        <dbReference type="PROSITE" id="PS50181"/>
    </source>
</evidence>
<accession>A0AAW1T0M3</accession>
<evidence type="ECO:0000313" key="3">
    <source>
        <dbReference type="Proteomes" id="UP001485043"/>
    </source>
</evidence>
<dbReference type="EMBL" id="JALJOV010000640">
    <property type="protein sequence ID" value="KAK9862202.1"/>
    <property type="molecule type" value="Genomic_DNA"/>
</dbReference>
<comment type="caution">
    <text evidence="2">The sequence shown here is derived from an EMBL/GenBank/DDBJ whole genome shotgun (WGS) entry which is preliminary data.</text>
</comment>
<dbReference type="PANTHER" id="PTHR31350">
    <property type="entry name" value="SI:DKEY-261L7.2"/>
    <property type="match status" value="1"/>
</dbReference>
<dbReference type="SUPFAM" id="SSF81383">
    <property type="entry name" value="F-box domain"/>
    <property type="match status" value="1"/>
</dbReference>
<dbReference type="InterPro" id="IPR001810">
    <property type="entry name" value="F-box_dom"/>
</dbReference>
<dbReference type="Pfam" id="PF12937">
    <property type="entry name" value="F-box-like"/>
    <property type="match status" value="1"/>
</dbReference>
<keyword evidence="3" id="KW-1185">Reference proteome</keyword>
<dbReference type="PROSITE" id="PS50181">
    <property type="entry name" value="FBOX"/>
    <property type="match status" value="1"/>
</dbReference>
<evidence type="ECO:0000313" key="2">
    <source>
        <dbReference type="EMBL" id="KAK9862202.1"/>
    </source>
</evidence>